<organism evidence="1 2">
    <name type="scientific">Streblomastix strix</name>
    <dbReference type="NCBI Taxonomy" id="222440"/>
    <lineage>
        <taxon>Eukaryota</taxon>
        <taxon>Metamonada</taxon>
        <taxon>Preaxostyla</taxon>
        <taxon>Oxymonadida</taxon>
        <taxon>Streblomastigidae</taxon>
        <taxon>Streblomastix</taxon>
    </lineage>
</organism>
<reference evidence="1 2" key="1">
    <citation type="submission" date="2019-03" db="EMBL/GenBank/DDBJ databases">
        <title>Single cell metagenomics reveals metabolic interactions within the superorganism composed of flagellate Streblomastix strix and complex community of Bacteroidetes bacteria on its surface.</title>
        <authorList>
            <person name="Treitli S.C."/>
            <person name="Kolisko M."/>
            <person name="Husnik F."/>
            <person name="Keeling P."/>
            <person name="Hampl V."/>
        </authorList>
    </citation>
    <scope>NUCLEOTIDE SEQUENCE [LARGE SCALE GENOMIC DNA]</scope>
    <source>
        <strain evidence="1">ST1C</strain>
    </source>
</reference>
<accession>A0A5J4W350</accession>
<name>A0A5J4W350_9EUKA</name>
<gene>
    <name evidence="1" type="ORF">EZS28_015478</name>
</gene>
<sequence>MAHWHIGILAAIFFNNLKWPRGHHPRPHAKSIDLLDVKLQHYQLGAEEDDKMLLLKADKPELADYVNFTSTQTMTGQKQFNSNIIAASFIKSGADDTVVLLGVGDIKLLSEFESGSVDDSNYVKNIGQATQSITENLI</sequence>
<evidence type="ECO:0000313" key="1">
    <source>
        <dbReference type="EMBL" id="KAA6388996.1"/>
    </source>
</evidence>
<proteinExistence type="predicted"/>
<protein>
    <submittedName>
        <fullName evidence="1">Uncharacterized protein</fullName>
    </submittedName>
</protein>
<dbReference type="Proteomes" id="UP000324800">
    <property type="component" value="Unassembled WGS sequence"/>
</dbReference>
<dbReference type="EMBL" id="SNRW01003754">
    <property type="protein sequence ID" value="KAA6388996.1"/>
    <property type="molecule type" value="Genomic_DNA"/>
</dbReference>
<dbReference type="AlphaFoldDB" id="A0A5J4W350"/>
<evidence type="ECO:0000313" key="2">
    <source>
        <dbReference type="Proteomes" id="UP000324800"/>
    </source>
</evidence>
<comment type="caution">
    <text evidence="1">The sequence shown here is derived from an EMBL/GenBank/DDBJ whole genome shotgun (WGS) entry which is preliminary data.</text>
</comment>